<dbReference type="Pfam" id="PF00550">
    <property type="entry name" value="PP-binding"/>
    <property type="match status" value="1"/>
</dbReference>
<evidence type="ECO:0000256" key="2">
    <source>
        <dbReference type="ARBA" id="ARBA00022553"/>
    </source>
</evidence>
<dbReference type="InterPro" id="IPR006162">
    <property type="entry name" value="Ppantetheine_attach_site"/>
</dbReference>
<accession>A0ABN2S1A2</accession>
<dbReference type="EMBL" id="BAAANN010000030">
    <property type="protein sequence ID" value="GAA1978405.1"/>
    <property type="molecule type" value="Genomic_DNA"/>
</dbReference>
<dbReference type="PROSITE" id="PS50075">
    <property type="entry name" value="CARRIER"/>
    <property type="match status" value="1"/>
</dbReference>
<dbReference type="InterPro" id="IPR009081">
    <property type="entry name" value="PP-bd_ACP"/>
</dbReference>
<evidence type="ECO:0000259" key="3">
    <source>
        <dbReference type="PROSITE" id="PS50075"/>
    </source>
</evidence>
<dbReference type="InterPro" id="IPR036736">
    <property type="entry name" value="ACP-like_sf"/>
</dbReference>
<dbReference type="InterPro" id="IPR020806">
    <property type="entry name" value="PKS_PP-bd"/>
</dbReference>
<reference evidence="4 5" key="1">
    <citation type="journal article" date="2019" name="Int. J. Syst. Evol. Microbiol.">
        <title>The Global Catalogue of Microorganisms (GCM) 10K type strain sequencing project: providing services to taxonomists for standard genome sequencing and annotation.</title>
        <authorList>
            <consortium name="The Broad Institute Genomics Platform"/>
            <consortium name="The Broad Institute Genome Sequencing Center for Infectious Disease"/>
            <person name="Wu L."/>
            <person name="Ma J."/>
        </authorList>
    </citation>
    <scope>NUCLEOTIDE SEQUENCE [LARGE SCALE GENOMIC DNA]</scope>
    <source>
        <strain evidence="4 5">JCM 14545</strain>
    </source>
</reference>
<sequence length="90" mass="9727">MSDATTIQATDRARVTSAIGDALAGVLDYELPSLTEETRLFDELGLDSTGVLELLMQLEETLDIELEADGFEMSDFHTVGSLADFVTGQL</sequence>
<keyword evidence="5" id="KW-1185">Reference proteome</keyword>
<dbReference type="RefSeq" id="WP_344427158.1">
    <property type="nucleotide sequence ID" value="NZ_BAAANN010000030.1"/>
</dbReference>
<keyword evidence="2" id="KW-0597">Phosphoprotein</keyword>
<dbReference type="SMART" id="SM00823">
    <property type="entry name" value="PKS_PP"/>
    <property type="match status" value="1"/>
</dbReference>
<name>A0ABN2S1A2_9PSEU</name>
<gene>
    <name evidence="4" type="ORF">GCM10009754_63000</name>
</gene>
<protein>
    <submittedName>
        <fullName evidence="4">Phosphopantetheine-binding protein</fullName>
    </submittedName>
</protein>
<dbReference type="Gene3D" id="1.10.1200.10">
    <property type="entry name" value="ACP-like"/>
    <property type="match status" value="1"/>
</dbReference>
<evidence type="ECO:0000313" key="4">
    <source>
        <dbReference type="EMBL" id="GAA1978405.1"/>
    </source>
</evidence>
<dbReference type="SUPFAM" id="SSF47336">
    <property type="entry name" value="ACP-like"/>
    <property type="match status" value="1"/>
</dbReference>
<evidence type="ECO:0000256" key="1">
    <source>
        <dbReference type="ARBA" id="ARBA00022450"/>
    </source>
</evidence>
<organism evidence="4 5">
    <name type="scientific">Amycolatopsis minnesotensis</name>
    <dbReference type="NCBI Taxonomy" id="337894"/>
    <lineage>
        <taxon>Bacteria</taxon>
        <taxon>Bacillati</taxon>
        <taxon>Actinomycetota</taxon>
        <taxon>Actinomycetes</taxon>
        <taxon>Pseudonocardiales</taxon>
        <taxon>Pseudonocardiaceae</taxon>
        <taxon>Amycolatopsis</taxon>
    </lineage>
</organism>
<dbReference type="PROSITE" id="PS00012">
    <property type="entry name" value="PHOSPHOPANTETHEINE"/>
    <property type="match status" value="1"/>
</dbReference>
<dbReference type="Proteomes" id="UP001501116">
    <property type="component" value="Unassembled WGS sequence"/>
</dbReference>
<keyword evidence="1" id="KW-0596">Phosphopantetheine</keyword>
<comment type="caution">
    <text evidence="4">The sequence shown here is derived from an EMBL/GenBank/DDBJ whole genome shotgun (WGS) entry which is preliminary data.</text>
</comment>
<proteinExistence type="predicted"/>
<feature type="domain" description="Carrier" evidence="3">
    <location>
        <begin position="10"/>
        <end position="90"/>
    </location>
</feature>
<evidence type="ECO:0000313" key="5">
    <source>
        <dbReference type="Proteomes" id="UP001501116"/>
    </source>
</evidence>